<gene>
    <name evidence="1" type="ORF">OSB_01790</name>
</gene>
<proteinExistence type="predicted"/>
<keyword evidence="2" id="KW-1185">Reference proteome</keyword>
<dbReference type="EMBL" id="CP012160">
    <property type="protein sequence ID" value="AKS44748.1"/>
    <property type="molecule type" value="Genomic_DNA"/>
</dbReference>
<dbReference type="InterPro" id="IPR012863">
    <property type="entry name" value="DUF1636"/>
</dbReference>
<dbReference type="OrthoDB" id="8364077at2"/>
<evidence type="ECO:0000313" key="1">
    <source>
        <dbReference type="EMBL" id="AKS44748.1"/>
    </source>
</evidence>
<reference evidence="1 2" key="1">
    <citation type="journal article" date="2015" name="Genome Announc.">
        <title>Closed Genome Sequence of Octadecabacter temperatus SB1, the First Mesophilic Species of the Genus Octadecabacter.</title>
        <authorList>
            <person name="Voget S."/>
            <person name="Billerbeck S."/>
            <person name="Simon M."/>
            <person name="Daniel R."/>
        </authorList>
    </citation>
    <scope>NUCLEOTIDE SEQUENCE [LARGE SCALE GENOMIC DNA]</scope>
    <source>
        <strain evidence="1 2">SB1</strain>
    </source>
</reference>
<accession>A0A0K0Y1D2</accession>
<evidence type="ECO:0000313" key="2">
    <source>
        <dbReference type="Proteomes" id="UP000067444"/>
    </source>
</evidence>
<sequence length="106" mass="11134">MTADTTSKGDRFIVCTGCSGGADLARALQGRVPVETTDCMNVCDKPISLAVRAEGKAAYLFTGVDPDAPEDIEAFAKLYADSSDGQIMDARTAGNLRFCLVGRIPA</sequence>
<dbReference type="Pfam" id="PF07845">
    <property type="entry name" value="DUF1636"/>
    <property type="match status" value="1"/>
</dbReference>
<dbReference type="AlphaFoldDB" id="A0A0K0Y1D2"/>
<dbReference type="STRING" id="1458307.OSB_01790"/>
<dbReference type="Proteomes" id="UP000067444">
    <property type="component" value="Chromosome"/>
</dbReference>
<name>A0A0K0Y1D2_9RHOB</name>
<protein>
    <submittedName>
        <fullName evidence="1">Uncharacterized protein</fullName>
    </submittedName>
</protein>
<dbReference type="KEGG" id="otm:OSB_01790"/>
<dbReference type="RefSeq" id="WP_049833203.1">
    <property type="nucleotide sequence ID" value="NZ_CP012160.1"/>
</dbReference>
<organism evidence="1 2">
    <name type="scientific">Octadecabacter temperatus</name>
    <dbReference type="NCBI Taxonomy" id="1458307"/>
    <lineage>
        <taxon>Bacteria</taxon>
        <taxon>Pseudomonadati</taxon>
        <taxon>Pseudomonadota</taxon>
        <taxon>Alphaproteobacteria</taxon>
        <taxon>Rhodobacterales</taxon>
        <taxon>Roseobacteraceae</taxon>
        <taxon>Octadecabacter</taxon>
    </lineage>
</organism>